<keyword evidence="3" id="KW-1185">Reference proteome</keyword>
<organism evidence="2 3">
    <name type="scientific">Novosphingobium subterraneum</name>
    <dbReference type="NCBI Taxonomy" id="48936"/>
    <lineage>
        <taxon>Bacteria</taxon>
        <taxon>Pseudomonadati</taxon>
        <taxon>Pseudomonadota</taxon>
        <taxon>Alphaproteobacteria</taxon>
        <taxon>Sphingomonadales</taxon>
        <taxon>Sphingomonadaceae</taxon>
        <taxon>Novosphingobium</taxon>
    </lineage>
</organism>
<comment type="caution">
    <text evidence="2">The sequence shown here is derived from an EMBL/GenBank/DDBJ whole genome shotgun (WGS) entry which is preliminary data.</text>
</comment>
<name>A0A0B8ZYV7_9SPHN</name>
<dbReference type="AlphaFoldDB" id="A0A0B8ZYV7"/>
<dbReference type="Proteomes" id="UP000031338">
    <property type="component" value="Unassembled WGS sequence"/>
</dbReference>
<evidence type="ECO:0000256" key="1">
    <source>
        <dbReference type="SAM" id="Phobius"/>
    </source>
</evidence>
<keyword evidence="1" id="KW-1133">Transmembrane helix</keyword>
<dbReference type="PATRIC" id="fig|48936.3.peg.4271"/>
<keyword evidence="1" id="KW-0472">Membrane</keyword>
<dbReference type="STRING" id="48936.NJ75_04240"/>
<accession>A0A0B8ZYV7</accession>
<evidence type="ECO:0000313" key="3">
    <source>
        <dbReference type="Proteomes" id="UP000031338"/>
    </source>
</evidence>
<reference evidence="2 3" key="1">
    <citation type="submission" date="2014-10" db="EMBL/GenBank/DDBJ databases">
        <title>Draft genome sequence of Novosphingobium subterraneum DSM 12447.</title>
        <authorList>
            <person name="Gan H.M."/>
            <person name="Gan H.Y."/>
            <person name="Savka M.A."/>
        </authorList>
    </citation>
    <scope>NUCLEOTIDE SEQUENCE [LARGE SCALE GENOMIC DNA]</scope>
    <source>
        <strain evidence="2 3">DSM 12447</strain>
    </source>
</reference>
<dbReference type="EMBL" id="JRVC01000030">
    <property type="protein sequence ID" value="KHS42333.1"/>
    <property type="molecule type" value="Genomic_DNA"/>
</dbReference>
<keyword evidence="1" id="KW-0812">Transmembrane</keyword>
<feature type="transmembrane region" description="Helical" evidence="1">
    <location>
        <begin position="79"/>
        <end position="97"/>
    </location>
</feature>
<dbReference type="RefSeq" id="WP_010890979.1">
    <property type="nucleotide sequence ID" value="NZ_JRVC01000030.1"/>
</dbReference>
<feature type="transmembrane region" description="Helical" evidence="1">
    <location>
        <begin position="30"/>
        <end position="59"/>
    </location>
</feature>
<proteinExistence type="predicted"/>
<evidence type="ECO:0000313" key="2">
    <source>
        <dbReference type="EMBL" id="KHS42333.1"/>
    </source>
</evidence>
<protein>
    <submittedName>
        <fullName evidence="2">Uncharacterized protein</fullName>
    </submittedName>
</protein>
<gene>
    <name evidence="2" type="ORF">NJ75_04240</name>
</gene>
<sequence>MTPTLAPTAPSRAPSRLADGCYVALRLTGWLAVTLGCVAALWLLFFAALGNFSFSGTVLQLDNFASRYVAADAARQDRFRLFFWLASAVLFAALAFFRRHSLGDLSPAANPTCKERDHGR</sequence>